<dbReference type="EMBL" id="BGPR01081140">
    <property type="protein sequence ID" value="GBL81731.1"/>
    <property type="molecule type" value="Genomic_DNA"/>
</dbReference>
<comment type="caution">
    <text evidence="3">The sequence shown here is derived from an EMBL/GenBank/DDBJ whole genome shotgun (WGS) entry which is preliminary data.</text>
</comment>
<protein>
    <submittedName>
        <fullName evidence="3">Uncharacterized protein</fullName>
    </submittedName>
</protein>
<sequence>MASSIKKFTLIIFCSVVSFSFSQELNQSQKISRRTGRTGYLNNRNSWSVHQTDYKKDSSNTVASSFDSGKGHDSSDSLKYASLSELDDFIPDRTVDAKYSYSPGGFYIPHEREAKFNYHFEEVTDSDQSENKGHIPDEVSSIDSNSKILTSSTETETGIIDRPTFLSVLKKAVLNPLVILSVAAVPLAFIIEMIFTYVSNILSGNMLPTVATTIVSGFARNLDGDQAPHVEQILDAIKELVVNALEDPKFF</sequence>
<accession>A0A4Y2APA2</accession>
<keyword evidence="4" id="KW-1185">Reference proteome</keyword>
<gene>
    <name evidence="3" type="ORF">AVEN_220530_1</name>
</gene>
<evidence type="ECO:0000313" key="3">
    <source>
        <dbReference type="EMBL" id="GBL81731.1"/>
    </source>
</evidence>
<dbReference type="Proteomes" id="UP000499080">
    <property type="component" value="Unassembled WGS sequence"/>
</dbReference>
<keyword evidence="1" id="KW-0472">Membrane</keyword>
<keyword evidence="2" id="KW-0732">Signal</keyword>
<name>A0A4Y2APA2_ARAVE</name>
<feature type="transmembrane region" description="Helical" evidence="1">
    <location>
        <begin position="177"/>
        <end position="198"/>
    </location>
</feature>
<feature type="signal peptide" evidence="2">
    <location>
        <begin position="1"/>
        <end position="22"/>
    </location>
</feature>
<feature type="chain" id="PRO_5021357459" evidence="2">
    <location>
        <begin position="23"/>
        <end position="251"/>
    </location>
</feature>
<proteinExistence type="predicted"/>
<keyword evidence="1" id="KW-0812">Transmembrane</keyword>
<keyword evidence="1" id="KW-1133">Transmembrane helix</keyword>
<evidence type="ECO:0000256" key="2">
    <source>
        <dbReference type="SAM" id="SignalP"/>
    </source>
</evidence>
<reference evidence="3 4" key="1">
    <citation type="journal article" date="2019" name="Sci. Rep.">
        <title>Orb-weaving spider Araneus ventricosus genome elucidates the spidroin gene catalogue.</title>
        <authorList>
            <person name="Kono N."/>
            <person name="Nakamura H."/>
            <person name="Ohtoshi R."/>
            <person name="Moran D.A.P."/>
            <person name="Shinohara A."/>
            <person name="Yoshida Y."/>
            <person name="Fujiwara M."/>
            <person name="Mori M."/>
            <person name="Tomita M."/>
            <person name="Arakawa K."/>
        </authorList>
    </citation>
    <scope>NUCLEOTIDE SEQUENCE [LARGE SCALE GENOMIC DNA]</scope>
</reference>
<dbReference type="AlphaFoldDB" id="A0A4Y2APA2"/>
<evidence type="ECO:0000256" key="1">
    <source>
        <dbReference type="SAM" id="Phobius"/>
    </source>
</evidence>
<organism evidence="3 4">
    <name type="scientific">Araneus ventricosus</name>
    <name type="common">Orbweaver spider</name>
    <name type="synonym">Epeira ventricosa</name>
    <dbReference type="NCBI Taxonomy" id="182803"/>
    <lineage>
        <taxon>Eukaryota</taxon>
        <taxon>Metazoa</taxon>
        <taxon>Ecdysozoa</taxon>
        <taxon>Arthropoda</taxon>
        <taxon>Chelicerata</taxon>
        <taxon>Arachnida</taxon>
        <taxon>Araneae</taxon>
        <taxon>Araneomorphae</taxon>
        <taxon>Entelegynae</taxon>
        <taxon>Araneoidea</taxon>
        <taxon>Araneidae</taxon>
        <taxon>Araneus</taxon>
    </lineage>
</organism>
<evidence type="ECO:0000313" key="4">
    <source>
        <dbReference type="Proteomes" id="UP000499080"/>
    </source>
</evidence>